<dbReference type="OrthoDB" id="282960at2"/>
<dbReference type="AlphaFoldDB" id="A0A0J6SS52"/>
<evidence type="ECO:0000313" key="2">
    <source>
        <dbReference type="Proteomes" id="UP000035955"/>
    </source>
</evidence>
<dbReference type="InterPro" id="IPR018715">
    <property type="entry name" value="DUF2239"/>
</dbReference>
<dbReference type="PATRIC" id="fig|298794.3.peg.7149"/>
<evidence type="ECO:0000313" key="1">
    <source>
        <dbReference type="EMBL" id="KMO38065.1"/>
    </source>
</evidence>
<organism evidence="1 2">
    <name type="scientific">Methylobacterium variabile</name>
    <dbReference type="NCBI Taxonomy" id="298794"/>
    <lineage>
        <taxon>Bacteria</taxon>
        <taxon>Pseudomonadati</taxon>
        <taxon>Pseudomonadota</taxon>
        <taxon>Alphaproteobacteria</taxon>
        <taxon>Hyphomicrobiales</taxon>
        <taxon>Methylobacteriaceae</taxon>
        <taxon>Methylobacterium</taxon>
    </lineage>
</organism>
<protein>
    <recommendedName>
        <fullName evidence="3">DUF2239 domain-containing protein</fullName>
    </recommendedName>
</protein>
<dbReference type="EMBL" id="LABY01000077">
    <property type="protein sequence ID" value="KMO38065.1"/>
    <property type="molecule type" value="Genomic_DNA"/>
</dbReference>
<comment type="caution">
    <text evidence="1">The sequence shown here is derived from an EMBL/GenBank/DDBJ whole genome shotgun (WGS) entry which is preliminary data.</text>
</comment>
<reference evidence="1 2" key="1">
    <citation type="submission" date="2015-03" db="EMBL/GenBank/DDBJ databases">
        <title>Genome sequencing of Methylobacterium variabile DSM 16961.</title>
        <authorList>
            <person name="Chaudhry V."/>
            <person name="Patil P.B."/>
        </authorList>
    </citation>
    <scope>NUCLEOTIDE SEQUENCE [LARGE SCALE GENOMIC DNA]</scope>
    <source>
        <strain evidence="1 2">DSM 16961</strain>
    </source>
</reference>
<keyword evidence="2" id="KW-1185">Reference proteome</keyword>
<dbReference type="Proteomes" id="UP000035955">
    <property type="component" value="Unassembled WGS sequence"/>
</dbReference>
<dbReference type="RefSeq" id="WP_048444466.1">
    <property type="nucleotide sequence ID" value="NZ_LABY01000077.1"/>
</dbReference>
<evidence type="ECO:0008006" key="3">
    <source>
        <dbReference type="Google" id="ProtNLM"/>
    </source>
</evidence>
<gene>
    <name evidence="1" type="ORF">VQ02_12210</name>
</gene>
<accession>A0A0J6SS52</accession>
<dbReference type="Pfam" id="PF09998">
    <property type="entry name" value="DUF2239"/>
    <property type="match status" value="1"/>
</dbReference>
<name>A0A0J6SS52_9HYPH</name>
<sequence>MDEAFTCTAFEGERRLAAGPAAAVALAVKRAAASGASVLVFDDRSGRPVDFDLRGSDAEVTARLEPAPPAPRPAGRPKLGVVAREVTLLPRHWDWLAAQPGGASVALRKLVEAARSAGAGEEGRRQAREAADRFMGAMLGDACGYEEAARALYAGDADRFRSLSEGWPADLRDHARRLAGPAFAAEAA</sequence>
<proteinExistence type="predicted"/>